<dbReference type="GeneID" id="110770811"/>
<dbReference type="Proteomes" id="UP000515124">
    <property type="component" value="Unplaced"/>
</dbReference>
<dbReference type="Gene3D" id="3.60.10.10">
    <property type="entry name" value="Endonuclease/exonuclease/phosphatase"/>
    <property type="match status" value="1"/>
</dbReference>
<protein>
    <submittedName>
        <fullName evidence="2">Uncharacterized protein LOC110770811</fullName>
    </submittedName>
</protein>
<dbReference type="PANTHER" id="PTHR35218">
    <property type="entry name" value="RNASE H DOMAIN-CONTAINING PROTEIN"/>
    <property type="match status" value="1"/>
</dbReference>
<reference evidence="2" key="1">
    <citation type="submission" date="2025-08" db="UniProtKB">
        <authorList>
            <consortium name="RefSeq"/>
        </authorList>
    </citation>
    <scope>IDENTIFICATION</scope>
</reference>
<dbReference type="SUPFAM" id="SSF56219">
    <property type="entry name" value="DNase I-like"/>
    <property type="match status" value="1"/>
</dbReference>
<dbReference type="Gramene" id="Pav_sc0001990.1_g190.1.br:mrna">
    <property type="protein sequence ID" value="Pav_sc0001990.1_g190.1.br:CDS:1"/>
    <property type="gene ID" value="Pav_sc0001990.1_g190.1.br"/>
</dbReference>
<evidence type="ECO:0000313" key="2">
    <source>
        <dbReference type="RefSeq" id="XP_021830718.1"/>
    </source>
</evidence>
<dbReference type="InterPro" id="IPR036691">
    <property type="entry name" value="Endo/exonu/phosph_ase_sf"/>
</dbReference>
<dbReference type="PANTHER" id="PTHR35218:SF9">
    <property type="entry name" value="ENDONUCLEASE_EXONUCLEASE_PHOSPHATASE DOMAIN-CONTAINING PROTEIN"/>
    <property type="match status" value="1"/>
</dbReference>
<organism evidence="1 2">
    <name type="scientific">Prunus avium</name>
    <name type="common">Cherry</name>
    <name type="synonym">Cerasus avium</name>
    <dbReference type="NCBI Taxonomy" id="42229"/>
    <lineage>
        <taxon>Eukaryota</taxon>
        <taxon>Viridiplantae</taxon>
        <taxon>Streptophyta</taxon>
        <taxon>Embryophyta</taxon>
        <taxon>Tracheophyta</taxon>
        <taxon>Spermatophyta</taxon>
        <taxon>Magnoliopsida</taxon>
        <taxon>eudicotyledons</taxon>
        <taxon>Gunneridae</taxon>
        <taxon>Pentapetalae</taxon>
        <taxon>rosids</taxon>
        <taxon>fabids</taxon>
        <taxon>Rosales</taxon>
        <taxon>Rosaceae</taxon>
        <taxon>Amygdaloideae</taxon>
        <taxon>Amygdaleae</taxon>
        <taxon>Prunus</taxon>
    </lineage>
</organism>
<gene>
    <name evidence="2" type="primary">LOC110770811</name>
</gene>
<dbReference type="KEGG" id="pavi:110770811"/>
<name>A0A6P5TSK4_PRUAV</name>
<proteinExistence type="predicted"/>
<dbReference type="RefSeq" id="XP_021830718.1">
    <property type="nucleotide sequence ID" value="XM_021975026.1"/>
</dbReference>
<evidence type="ECO:0000313" key="1">
    <source>
        <dbReference type="Proteomes" id="UP000515124"/>
    </source>
</evidence>
<dbReference type="AlphaFoldDB" id="A0A6P5TSK4"/>
<keyword evidence="1" id="KW-1185">Reference proteome</keyword>
<accession>A0A6P5TSK4</accession>
<sequence>MPRSDSHPRSLLKIENTSLPSFWLQRLLPLTLSVMLIGCWNVRGAGSRKSLLDMQDFKKGNKLDIMVICEPRISSDRARKVISQLGFSNAEVSDAVGFSGGIWVLWDEHKCNIKVIKCLDQSVTIFIENREGSAWLFTAVYGNPCPSRRVNLWNALDTIASAWKLPWLLAGDFNDILYAQEKYGTTLGRSKGFKDWFDNQGMIDLGFIGPRFT</sequence>